<dbReference type="Gene3D" id="3.30.450.40">
    <property type="match status" value="1"/>
</dbReference>
<dbReference type="Gene3D" id="1.10.10.10">
    <property type="entry name" value="Winged helix-like DNA-binding domain superfamily/Winged helix DNA-binding domain"/>
    <property type="match status" value="1"/>
</dbReference>
<dbReference type="InterPro" id="IPR036388">
    <property type="entry name" value="WH-like_DNA-bd_sf"/>
</dbReference>
<comment type="caution">
    <text evidence="6">The sequence shown here is derived from an EMBL/GenBank/DDBJ whole genome shotgun (WGS) entry which is preliminary data.</text>
</comment>
<organism evidence="6 7">
    <name type="scientific">Hydrogenophaga atypica</name>
    <dbReference type="NCBI Taxonomy" id="249409"/>
    <lineage>
        <taxon>Bacteria</taxon>
        <taxon>Pseudomonadati</taxon>
        <taxon>Pseudomonadota</taxon>
        <taxon>Betaproteobacteria</taxon>
        <taxon>Burkholderiales</taxon>
        <taxon>Comamonadaceae</taxon>
        <taxon>Hydrogenophaga</taxon>
    </lineage>
</organism>
<dbReference type="PANTHER" id="PTHR30136">
    <property type="entry name" value="HELIX-TURN-HELIX TRANSCRIPTIONAL REGULATOR, ICLR FAMILY"/>
    <property type="match status" value="1"/>
</dbReference>
<sequence>MNSLRRMLDILDLFKPDQPVIDVDAVCTQLGYTSASAYRYIRELSDVGLLVRLPRGYTLGPRIIELDRQMSEYDPLLASSKGIADDLVAQTGLDVLVSELYGSTVINVLQKVGADTDPLNFGRGRPMALFRSATSRVILAYLLPRQLRRIYDANASQPDLQRLGGTWKDFSKAMLQVRKQGFCVSVGELDPGKTGMAAPIFDEKQRILGSITLVGPNQRFEAFNPSFLSGLVTGAARQITTSIAAND</sequence>
<dbReference type="PROSITE" id="PS51078">
    <property type="entry name" value="ICLR_ED"/>
    <property type="match status" value="1"/>
</dbReference>
<evidence type="ECO:0000256" key="1">
    <source>
        <dbReference type="ARBA" id="ARBA00023015"/>
    </source>
</evidence>
<dbReference type="Pfam" id="PF01614">
    <property type="entry name" value="IclR_C"/>
    <property type="match status" value="1"/>
</dbReference>
<evidence type="ECO:0000256" key="2">
    <source>
        <dbReference type="ARBA" id="ARBA00023125"/>
    </source>
</evidence>
<evidence type="ECO:0000256" key="3">
    <source>
        <dbReference type="ARBA" id="ARBA00023163"/>
    </source>
</evidence>
<accession>A0ABW2QQL6</accession>
<keyword evidence="7" id="KW-1185">Reference proteome</keyword>
<dbReference type="EMBL" id="JBHTCA010000041">
    <property type="protein sequence ID" value="MFC7411665.1"/>
    <property type="molecule type" value="Genomic_DNA"/>
</dbReference>
<dbReference type="InterPro" id="IPR014757">
    <property type="entry name" value="Tscrpt_reg_IclR_C"/>
</dbReference>
<dbReference type="InterPro" id="IPR036390">
    <property type="entry name" value="WH_DNA-bd_sf"/>
</dbReference>
<name>A0ABW2QQL6_9BURK</name>
<keyword evidence="2" id="KW-0238">DNA-binding</keyword>
<dbReference type="SMART" id="SM00346">
    <property type="entry name" value="HTH_ICLR"/>
    <property type="match status" value="1"/>
</dbReference>
<keyword evidence="3" id="KW-0804">Transcription</keyword>
<dbReference type="PROSITE" id="PS51077">
    <property type="entry name" value="HTH_ICLR"/>
    <property type="match status" value="1"/>
</dbReference>
<dbReference type="PANTHER" id="PTHR30136:SF24">
    <property type="entry name" value="HTH-TYPE TRANSCRIPTIONAL REPRESSOR ALLR"/>
    <property type="match status" value="1"/>
</dbReference>
<evidence type="ECO:0000259" key="5">
    <source>
        <dbReference type="PROSITE" id="PS51078"/>
    </source>
</evidence>
<dbReference type="Proteomes" id="UP001596501">
    <property type="component" value="Unassembled WGS sequence"/>
</dbReference>
<evidence type="ECO:0000313" key="7">
    <source>
        <dbReference type="Proteomes" id="UP001596501"/>
    </source>
</evidence>
<evidence type="ECO:0000259" key="4">
    <source>
        <dbReference type="PROSITE" id="PS51077"/>
    </source>
</evidence>
<dbReference type="RefSeq" id="WP_382228392.1">
    <property type="nucleotide sequence ID" value="NZ_JBHTCA010000041.1"/>
</dbReference>
<keyword evidence="1" id="KW-0805">Transcription regulation</keyword>
<protein>
    <submittedName>
        <fullName evidence="6">IclR family transcriptional regulator</fullName>
    </submittedName>
</protein>
<evidence type="ECO:0000313" key="6">
    <source>
        <dbReference type="EMBL" id="MFC7411665.1"/>
    </source>
</evidence>
<feature type="domain" description="HTH iclR-type" evidence="4">
    <location>
        <begin position="1"/>
        <end position="61"/>
    </location>
</feature>
<dbReference type="InterPro" id="IPR029016">
    <property type="entry name" value="GAF-like_dom_sf"/>
</dbReference>
<feature type="domain" description="IclR-ED" evidence="5">
    <location>
        <begin position="62"/>
        <end position="245"/>
    </location>
</feature>
<dbReference type="InterPro" id="IPR005471">
    <property type="entry name" value="Tscrpt_reg_IclR_N"/>
</dbReference>
<dbReference type="SUPFAM" id="SSF55781">
    <property type="entry name" value="GAF domain-like"/>
    <property type="match status" value="1"/>
</dbReference>
<proteinExistence type="predicted"/>
<gene>
    <name evidence="6" type="ORF">ACFQPB_22675</name>
</gene>
<dbReference type="Pfam" id="PF09339">
    <property type="entry name" value="HTH_IclR"/>
    <property type="match status" value="1"/>
</dbReference>
<dbReference type="InterPro" id="IPR050707">
    <property type="entry name" value="HTH_MetabolicPath_Reg"/>
</dbReference>
<reference evidence="7" key="1">
    <citation type="journal article" date="2019" name="Int. J. Syst. Evol. Microbiol.">
        <title>The Global Catalogue of Microorganisms (GCM) 10K type strain sequencing project: providing services to taxonomists for standard genome sequencing and annotation.</title>
        <authorList>
            <consortium name="The Broad Institute Genomics Platform"/>
            <consortium name="The Broad Institute Genome Sequencing Center for Infectious Disease"/>
            <person name="Wu L."/>
            <person name="Ma J."/>
        </authorList>
    </citation>
    <scope>NUCLEOTIDE SEQUENCE [LARGE SCALE GENOMIC DNA]</scope>
    <source>
        <strain evidence="7">CGMCC 1.12371</strain>
    </source>
</reference>
<dbReference type="SUPFAM" id="SSF46785">
    <property type="entry name" value="Winged helix' DNA-binding domain"/>
    <property type="match status" value="1"/>
</dbReference>